<dbReference type="AlphaFoldDB" id="A0A804IKZ4"/>
<keyword evidence="4" id="KW-1185">Reference proteome</keyword>
<sequence length="105" mass="12013">MTRLWGLAKAVEFEPVPRLCRYILAVYEDDLDNFRWAPPAGYRMNPQRVVRRKTYEDTHGNAPPYLICLDHAHADGVLAVLLDNRLGKRQFDGGYVHSGLLNVMS</sequence>
<evidence type="ECO:0000313" key="2">
    <source>
        <dbReference type="EMBL" id="CAG1841179.1"/>
    </source>
</evidence>
<dbReference type="PANTHER" id="PTHR46398">
    <property type="entry name" value="ALPHA/BETA-HYDROLASES SUPERFAMILY PROTEIN"/>
    <property type="match status" value="1"/>
</dbReference>
<gene>
    <name evidence="2" type="ORF">GSMUA_109730.1</name>
</gene>
<dbReference type="Pfam" id="PF03893">
    <property type="entry name" value="Lipase3_N"/>
    <property type="match status" value="1"/>
</dbReference>
<proteinExistence type="predicted"/>
<protein>
    <submittedName>
        <fullName evidence="2">(wild Malaysian banana) hypothetical protein</fullName>
    </submittedName>
</protein>
<evidence type="ECO:0000313" key="3">
    <source>
        <dbReference type="EnsemblPlants" id="Ma04_p04430.1"/>
    </source>
</evidence>
<organism evidence="3 4">
    <name type="scientific">Musa acuminata subsp. malaccensis</name>
    <name type="common">Wild banana</name>
    <name type="synonym">Musa malaccensis</name>
    <dbReference type="NCBI Taxonomy" id="214687"/>
    <lineage>
        <taxon>Eukaryota</taxon>
        <taxon>Viridiplantae</taxon>
        <taxon>Streptophyta</taxon>
        <taxon>Embryophyta</taxon>
        <taxon>Tracheophyta</taxon>
        <taxon>Spermatophyta</taxon>
        <taxon>Magnoliopsida</taxon>
        <taxon>Liliopsida</taxon>
        <taxon>Zingiberales</taxon>
        <taxon>Musaceae</taxon>
        <taxon>Musa</taxon>
    </lineage>
</organism>
<dbReference type="InParanoid" id="A0A804IKZ4"/>
<dbReference type="InterPro" id="IPR005592">
    <property type="entry name" value="Mono/diacylglycerol_lipase_N"/>
</dbReference>
<reference evidence="2" key="1">
    <citation type="submission" date="2021-03" db="EMBL/GenBank/DDBJ databases">
        <authorList>
            <consortium name="Genoscope - CEA"/>
            <person name="William W."/>
        </authorList>
    </citation>
    <scope>NUCLEOTIDE SEQUENCE</scope>
    <source>
        <strain evidence="2">Doubled-haploid Pahang</strain>
    </source>
</reference>
<dbReference type="EnsemblPlants" id="Ma04_t04430.1">
    <property type="protein sequence ID" value="Ma04_p04430.1"/>
    <property type="gene ID" value="Ma04_g04430"/>
</dbReference>
<dbReference type="OMA" id="DHENCDI"/>
<dbReference type="PANTHER" id="PTHR46398:SF4">
    <property type="entry name" value="ALPHA_BETA-HYDROLASES SUPERFAMILY PROTEIN"/>
    <property type="match status" value="1"/>
</dbReference>
<evidence type="ECO:0000313" key="4">
    <source>
        <dbReference type="Proteomes" id="UP000012960"/>
    </source>
</evidence>
<feature type="domain" description="Mono-/di-acylglycerol lipase N-terminal" evidence="1">
    <location>
        <begin position="4"/>
        <end position="43"/>
    </location>
</feature>
<dbReference type="Proteomes" id="UP000012960">
    <property type="component" value="Unplaced"/>
</dbReference>
<reference evidence="3" key="2">
    <citation type="submission" date="2021-05" db="UniProtKB">
        <authorList>
            <consortium name="EnsemblPlants"/>
        </authorList>
    </citation>
    <scope>IDENTIFICATION</scope>
    <source>
        <strain evidence="3">subsp. malaccensis</strain>
    </source>
</reference>
<evidence type="ECO:0000259" key="1">
    <source>
        <dbReference type="Pfam" id="PF03893"/>
    </source>
</evidence>
<dbReference type="Gramene" id="Ma04_t04430.1">
    <property type="protein sequence ID" value="Ma04_p04430.1"/>
    <property type="gene ID" value="Ma04_g04430"/>
</dbReference>
<accession>A0A804IKZ4</accession>
<dbReference type="EMBL" id="HG996469">
    <property type="protein sequence ID" value="CAG1841179.1"/>
    <property type="molecule type" value="Genomic_DNA"/>
</dbReference>
<dbReference type="GO" id="GO:0016042">
    <property type="term" value="P:lipid catabolic process"/>
    <property type="evidence" value="ECO:0007669"/>
    <property type="project" value="InterPro"/>
</dbReference>
<name>A0A804IKZ4_MUSAM</name>